<evidence type="ECO:0000313" key="2">
    <source>
        <dbReference type="EMBL" id="GFH16436.1"/>
    </source>
</evidence>
<protein>
    <recommendedName>
        <fullName evidence="4">Secreted protein</fullName>
    </recommendedName>
</protein>
<dbReference type="Proteomes" id="UP000485058">
    <property type="component" value="Unassembled WGS sequence"/>
</dbReference>
<evidence type="ECO:0000256" key="1">
    <source>
        <dbReference type="SAM" id="SignalP"/>
    </source>
</evidence>
<evidence type="ECO:0008006" key="4">
    <source>
        <dbReference type="Google" id="ProtNLM"/>
    </source>
</evidence>
<name>A0A699ZB35_HAELA</name>
<dbReference type="AlphaFoldDB" id="A0A699ZB35"/>
<feature type="signal peptide" evidence="1">
    <location>
        <begin position="1"/>
        <end position="21"/>
    </location>
</feature>
<keyword evidence="3" id="KW-1185">Reference proteome</keyword>
<accession>A0A699ZB35</accession>
<gene>
    <name evidence="2" type="ORF">HaLaN_12858</name>
</gene>
<reference evidence="2 3" key="1">
    <citation type="submission" date="2020-02" db="EMBL/GenBank/DDBJ databases">
        <title>Draft genome sequence of Haematococcus lacustris strain NIES-144.</title>
        <authorList>
            <person name="Morimoto D."/>
            <person name="Nakagawa S."/>
            <person name="Yoshida T."/>
            <person name="Sawayama S."/>
        </authorList>
    </citation>
    <scope>NUCLEOTIDE SEQUENCE [LARGE SCALE GENOMIC DNA]</scope>
    <source>
        <strain evidence="2 3">NIES-144</strain>
    </source>
</reference>
<sequence>MCKHAGAFALATTCVMHATTCIPHWLGLQAPFPGNCNVQLYSLPIPPHRTISWRNTIWHNMAHGCHSLTRLHEQAPSIT</sequence>
<keyword evidence="1" id="KW-0732">Signal</keyword>
<feature type="chain" id="PRO_5025400120" description="Secreted protein" evidence="1">
    <location>
        <begin position="22"/>
        <end position="79"/>
    </location>
</feature>
<organism evidence="2 3">
    <name type="scientific">Haematococcus lacustris</name>
    <name type="common">Green alga</name>
    <name type="synonym">Haematococcus pluvialis</name>
    <dbReference type="NCBI Taxonomy" id="44745"/>
    <lineage>
        <taxon>Eukaryota</taxon>
        <taxon>Viridiplantae</taxon>
        <taxon>Chlorophyta</taxon>
        <taxon>core chlorophytes</taxon>
        <taxon>Chlorophyceae</taxon>
        <taxon>CS clade</taxon>
        <taxon>Chlamydomonadales</taxon>
        <taxon>Haematococcaceae</taxon>
        <taxon>Haematococcus</taxon>
    </lineage>
</organism>
<comment type="caution">
    <text evidence="2">The sequence shown here is derived from an EMBL/GenBank/DDBJ whole genome shotgun (WGS) entry which is preliminary data.</text>
</comment>
<evidence type="ECO:0000313" key="3">
    <source>
        <dbReference type="Proteomes" id="UP000485058"/>
    </source>
</evidence>
<proteinExistence type="predicted"/>
<dbReference type="EMBL" id="BLLF01000998">
    <property type="protein sequence ID" value="GFH16436.1"/>
    <property type="molecule type" value="Genomic_DNA"/>
</dbReference>